<evidence type="ECO:0000313" key="1">
    <source>
        <dbReference type="EMBL" id="SVD17783.1"/>
    </source>
</evidence>
<accession>A0A382T6Z6</accession>
<reference evidence="1" key="1">
    <citation type="submission" date="2018-05" db="EMBL/GenBank/DDBJ databases">
        <authorList>
            <person name="Lanie J.A."/>
            <person name="Ng W.-L."/>
            <person name="Kazmierczak K.M."/>
            <person name="Andrzejewski T.M."/>
            <person name="Davidsen T.M."/>
            <person name="Wayne K.J."/>
            <person name="Tettelin H."/>
            <person name="Glass J.I."/>
            <person name="Rusch D."/>
            <person name="Podicherti R."/>
            <person name="Tsui H.-C.T."/>
            <person name="Winkler M.E."/>
        </authorList>
    </citation>
    <scope>NUCLEOTIDE SEQUENCE</scope>
</reference>
<dbReference type="EMBL" id="UINC01134315">
    <property type="protein sequence ID" value="SVD17783.1"/>
    <property type="molecule type" value="Genomic_DNA"/>
</dbReference>
<dbReference type="AlphaFoldDB" id="A0A382T6Z6"/>
<proteinExistence type="predicted"/>
<organism evidence="1">
    <name type="scientific">marine metagenome</name>
    <dbReference type="NCBI Taxonomy" id="408172"/>
    <lineage>
        <taxon>unclassified sequences</taxon>
        <taxon>metagenomes</taxon>
        <taxon>ecological metagenomes</taxon>
    </lineage>
</organism>
<gene>
    <name evidence="1" type="ORF">METZ01_LOCUS370637</name>
</gene>
<protein>
    <submittedName>
        <fullName evidence="1">Uncharacterized protein</fullName>
    </submittedName>
</protein>
<sequence>MTYTPTVVTHPESHNYDQSIVEAPTSNDPVNHELIDAAHCYARAFTAAKEALDAVQSSELALAHSDIEAVEAFNAERSARAAAKQAPANEIGFTAENDPQKATDFAALDHAAEVAALHYQQRR</sequence>
<name>A0A382T6Z6_9ZZZZ</name>
<feature type="non-terminal residue" evidence="1">
    <location>
        <position position="123"/>
    </location>
</feature>